<dbReference type="EC" id="2.7.13.3" evidence="2"/>
<dbReference type="SMART" id="SM00388">
    <property type="entry name" value="HisKA"/>
    <property type="match status" value="1"/>
</dbReference>
<organism evidence="12 13">
    <name type="scientific">Ciceribacter selenitireducens ATCC BAA-1503</name>
    <dbReference type="NCBI Taxonomy" id="1336235"/>
    <lineage>
        <taxon>Bacteria</taxon>
        <taxon>Pseudomonadati</taxon>
        <taxon>Pseudomonadota</taxon>
        <taxon>Alphaproteobacteria</taxon>
        <taxon>Hyphomicrobiales</taxon>
        <taxon>Rhizobiaceae</taxon>
        <taxon>Ciceribacter</taxon>
    </lineage>
</organism>
<name>A0A376AF46_9HYPH</name>
<dbReference type="PROSITE" id="PS50109">
    <property type="entry name" value="HIS_KIN"/>
    <property type="match status" value="1"/>
</dbReference>
<dbReference type="AlphaFoldDB" id="A0A376AF46"/>
<evidence type="ECO:0000256" key="7">
    <source>
        <dbReference type="ARBA" id="ARBA00022840"/>
    </source>
</evidence>
<keyword evidence="6" id="KW-0418">Kinase</keyword>
<dbReference type="GO" id="GO:0000155">
    <property type="term" value="F:phosphorelay sensor kinase activity"/>
    <property type="evidence" value="ECO:0007669"/>
    <property type="project" value="InterPro"/>
</dbReference>
<evidence type="ECO:0000256" key="1">
    <source>
        <dbReference type="ARBA" id="ARBA00000085"/>
    </source>
</evidence>
<evidence type="ECO:0000256" key="4">
    <source>
        <dbReference type="ARBA" id="ARBA00022679"/>
    </source>
</evidence>
<dbReference type="InterPro" id="IPR005467">
    <property type="entry name" value="His_kinase_dom"/>
</dbReference>
<keyword evidence="3" id="KW-0597">Phosphoprotein</keyword>
<evidence type="ECO:0000256" key="3">
    <source>
        <dbReference type="ARBA" id="ARBA00022553"/>
    </source>
</evidence>
<dbReference type="Gene3D" id="3.40.190.10">
    <property type="entry name" value="Periplasmic binding protein-like II"/>
    <property type="match status" value="2"/>
</dbReference>
<keyword evidence="4" id="KW-0808">Transferase</keyword>
<evidence type="ECO:0000259" key="11">
    <source>
        <dbReference type="PROSITE" id="PS50109"/>
    </source>
</evidence>
<dbReference type="PROSITE" id="PS50030">
    <property type="entry name" value="UBA"/>
    <property type="match status" value="1"/>
</dbReference>
<evidence type="ECO:0000313" key="13">
    <source>
        <dbReference type="Proteomes" id="UP000254764"/>
    </source>
</evidence>
<evidence type="ECO:0000256" key="8">
    <source>
        <dbReference type="ARBA" id="ARBA00023012"/>
    </source>
</evidence>
<dbReference type="InterPro" id="IPR004358">
    <property type="entry name" value="Sig_transdc_His_kin-like_C"/>
</dbReference>
<gene>
    <name evidence="12" type="ORF">RHIZ70_1811</name>
</gene>
<evidence type="ECO:0000256" key="9">
    <source>
        <dbReference type="SAM" id="Coils"/>
    </source>
</evidence>
<evidence type="ECO:0000313" key="12">
    <source>
        <dbReference type="EMBL" id="SSC66103.1"/>
    </source>
</evidence>
<keyword evidence="8" id="KW-0902">Two-component regulatory system</keyword>
<feature type="domain" description="Histidine kinase" evidence="11">
    <location>
        <begin position="381"/>
        <end position="596"/>
    </location>
</feature>
<dbReference type="Pfam" id="PF02518">
    <property type="entry name" value="HATPase_c"/>
    <property type="match status" value="1"/>
</dbReference>
<dbReference type="InterPro" id="IPR003594">
    <property type="entry name" value="HATPase_dom"/>
</dbReference>
<dbReference type="RefSeq" id="WP_210209771.1">
    <property type="nucleotide sequence ID" value="NZ_UEYP01000021.1"/>
</dbReference>
<dbReference type="SUPFAM" id="SSF53850">
    <property type="entry name" value="Periplasmic binding protein-like II"/>
    <property type="match status" value="1"/>
</dbReference>
<dbReference type="InterPro" id="IPR015940">
    <property type="entry name" value="UBA"/>
</dbReference>
<dbReference type="SUPFAM" id="SSF55874">
    <property type="entry name" value="ATPase domain of HSP90 chaperone/DNA topoisomerase II/histidine kinase"/>
    <property type="match status" value="1"/>
</dbReference>
<dbReference type="Gene3D" id="3.30.565.10">
    <property type="entry name" value="Histidine kinase-like ATPase, C-terminal domain"/>
    <property type="match status" value="1"/>
</dbReference>
<dbReference type="InterPro" id="IPR036097">
    <property type="entry name" value="HisK_dim/P_sf"/>
</dbReference>
<evidence type="ECO:0000256" key="5">
    <source>
        <dbReference type="ARBA" id="ARBA00022741"/>
    </source>
</evidence>
<dbReference type="CDD" id="cd00082">
    <property type="entry name" value="HisKA"/>
    <property type="match status" value="1"/>
</dbReference>
<dbReference type="InterPro" id="IPR036890">
    <property type="entry name" value="HATPase_C_sf"/>
</dbReference>
<dbReference type="Gene3D" id="1.10.287.130">
    <property type="match status" value="1"/>
</dbReference>
<dbReference type="Proteomes" id="UP000254764">
    <property type="component" value="Unassembled WGS sequence"/>
</dbReference>
<keyword evidence="9" id="KW-0175">Coiled coil</keyword>
<evidence type="ECO:0000259" key="10">
    <source>
        <dbReference type="PROSITE" id="PS50030"/>
    </source>
</evidence>
<dbReference type="Pfam" id="PF00512">
    <property type="entry name" value="HisKA"/>
    <property type="match status" value="1"/>
</dbReference>
<protein>
    <recommendedName>
        <fullName evidence="2">histidine kinase</fullName>
        <ecNumber evidence="2">2.7.13.3</ecNumber>
    </recommendedName>
</protein>
<dbReference type="PANTHER" id="PTHR43065:SF10">
    <property type="entry name" value="PEROXIDE STRESS-ACTIVATED HISTIDINE KINASE MAK3"/>
    <property type="match status" value="1"/>
</dbReference>
<accession>A0A376AF46</accession>
<keyword evidence="13" id="KW-1185">Reference proteome</keyword>
<dbReference type="EMBL" id="UEYP01000021">
    <property type="protein sequence ID" value="SSC66103.1"/>
    <property type="molecule type" value="Genomic_DNA"/>
</dbReference>
<dbReference type="SUPFAM" id="SSF47384">
    <property type="entry name" value="Homodimeric domain of signal transducing histidine kinase"/>
    <property type="match status" value="1"/>
</dbReference>
<keyword evidence="5" id="KW-0547">Nucleotide-binding</keyword>
<keyword evidence="7" id="KW-0067">ATP-binding</keyword>
<dbReference type="SMART" id="SM00387">
    <property type="entry name" value="HATPase_c"/>
    <property type="match status" value="1"/>
</dbReference>
<evidence type="ECO:0000256" key="6">
    <source>
        <dbReference type="ARBA" id="ARBA00022777"/>
    </source>
</evidence>
<reference evidence="13" key="1">
    <citation type="submission" date="2018-07" db="EMBL/GenBank/DDBJ databases">
        <authorList>
            <person name="Peiro R."/>
            <person name="Begona"/>
            <person name="Cbmso G."/>
            <person name="Lopez M."/>
            <person name="Gonzalez S."/>
        </authorList>
    </citation>
    <scope>NUCLEOTIDE SEQUENCE [LARGE SCALE GENOMIC DNA]</scope>
</reference>
<dbReference type="PRINTS" id="PR00344">
    <property type="entry name" value="BCTRLSENSOR"/>
</dbReference>
<dbReference type="InterPro" id="IPR003661">
    <property type="entry name" value="HisK_dim/P_dom"/>
</dbReference>
<dbReference type="PANTHER" id="PTHR43065">
    <property type="entry name" value="SENSOR HISTIDINE KINASE"/>
    <property type="match status" value="1"/>
</dbReference>
<feature type="domain" description="UBA" evidence="10">
    <location>
        <begin position="166"/>
        <end position="211"/>
    </location>
</feature>
<proteinExistence type="predicted"/>
<evidence type="ECO:0000256" key="2">
    <source>
        <dbReference type="ARBA" id="ARBA00012438"/>
    </source>
</evidence>
<feature type="coiled-coil region" evidence="9">
    <location>
        <begin position="345"/>
        <end position="372"/>
    </location>
</feature>
<comment type="catalytic activity">
    <reaction evidence="1">
        <text>ATP + protein L-histidine = ADP + protein N-phospho-L-histidine.</text>
        <dbReference type="EC" id="2.7.13.3"/>
    </reaction>
</comment>
<dbReference type="GO" id="GO:0005524">
    <property type="term" value="F:ATP binding"/>
    <property type="evidence" value="ECO:0007669"/>
    <property type="project" value="UniProtKB-KW"/>
</dbReference>
<sequence length="600" mass="65764">MPAASVYANFAAMIRSLFIFALIVYLLATAAEAREVKIAVLAFQGSERAARDFEPTVAHLGRTLRAHHFTMVPLDLAGISKAVEARSIDFVITNPGEYVDLESRFGVTRLATLESRDHAVPTDTVGSTVIVPNRPGHAATFAELAGLRLAVVATDAFGGWQVIWREMDEAGIATSKLAGLVETGFPMEKVLAAIRSGQADAGVLRTCLLEDEIADGRVKPDEFAVVAERAVPGFPCQFSSRLYPDWPFARLAGTSPDLAKAVTASLLTMMPVEGRAWTAPQDYTSVHALFRQLRIGPYEYLAHSTLIGLVRANWHWFLTAGLGLVWWIIHVARVETLVRRRTTELTREIQEREKAEQTARLHREERDQFSRLGILGEMASNIAHELNQPLAAITNYAEGMTRLIDAGRTDPAMLRDGARGIAGQAERAGVIIRRIRSFVRRREVRRESLDINEVVRETLFLFGGPAGRSGVPFHVHLDAGLPSLTADRIEIEQVLLNLLQNALDAMVGHEGRGRGIGVSTARSDDTVKIAVRDHGTGLTPEVEAHLFDTFFTTKPQGLGLGLSICRTIVESHGGRLWATNEVTGGLTMHFTLPLSPEDSR</sequence>
<dbReference type="Pfam" id="PF12974">
    <property type="entry name" value="Phosphonate-bd"/>
    <property type="match status" value="1"/>
</dbReference>